<dbReference type="Proteomes" id="UP000583266">
    <property type="component" value="Unassembled WGS sequence"/>
</dbReference>
<keyword evidence="1" id="KW-1133">Transmembrane helix</keyword>
<dbReference type="AlphaFoldDB" id="A0A848GIR0"/>
<protein>
    <submittedName>
        <fullName evidence="4">DUF4974 domain-containing protein</fullName>
    </submittedName>
</protein>
<dbReference type="RefSeq" id="WP_169225468.1">
    <property type="nucleotide sequence ID" value="NZ_JABBGC010000001.1"/>
</dbReference>
<keyword evidence="1" id="KW-0472">Membrane</keyword>
<evidence type="ECO:0000313" key="4">
    <source>
        <dbReference type="EMBL" id="NML38475.1"/>
    </source>
</evidence>
<feature type="transmembrane region" description="Helical" evidence="1">
    <location>
        <begin position="87"/>
        <end position="106"/>
    </location>
</feature>
<reference evidence="4 5" key="1">
    <citation type="submission" date="2020-04" db="EMBL/GenBank/DDBJ databases">
        <title>Chitinophaga sp. G-6-1-13 sp. nov., isolated from soil.</title>
        <authorList>
            <person name="Dahal R.H."/>
            <person name="Chaudhary D.K."/>
        </authorList>
    </citation>
    <scope>NUCLEOTIDE SEQUENCE [LARGE SCALE GENOMIC DNA]</scope>
    <source>
        <strain evidence="4 5">G-6-1-13</strain>
    </source>
</reference>
<dbReference type="GO" id="GO:0016989">
    <property type="term" value="F:sigma factor antagonist activity"/>
    <property type="evidence" value="ECO:0007669"/>
    <property type="project" value="TreeGrafter"/>
</dbReference>
<dbReference type="Gene3D" id="2.60.120.1440">
    <property type="match status" value="1"/>
</dbReference>
<dbReference type="PANTHER" id="PTHR30273">
    <property type="entry name" value="PERIPLASMIC SIGNAL SENSOR AND SIGMA FACTOR ACTIVATOR FECR-RELATED"/>
    <property type="match status" value="1"/>
</dbReference>
<name>A0A848GIR0_9BACT</name>
<dbReference type="Pfam" id="PF16344">
    <property type="entry name" value="FecR_C"/>
    <property type="match status" value="1"/>
</dbReference>
<dbReference type="Pfam" id="PF04773">
    <property type="entry name" value="FecR"/>
    <property type="match status" value="1"/>
</dbReference>
<dbReference type="EMBL" id="JABBGC010000001">
    <property type="protein sequence ID" value="NML38475.1"/>
    <property type="molecule type" value="Genomic_DNA"/>
</dbReference>
<accession>A0A848GIR0</accession>
<keyword evidence="1" id="KW-0812">Transmembrane</keyword>
<organism evidence="4 5">
    <name type="scientific">Chitinophaga fulva</name>
    <dbReference type="NCBI Taxonomy" id="2728842"/>
    <lineage>
        <taxon>Bacteria</taxon>
        <taxon>Pseudomonadati</taxon>
        <taxon>Bacteroidota</taxon>
        <taxon>Chitinophagia</taxon>
        <taxon>Chitinophagales</taxon>
        <taxon>Chitinophagaceae</taxon>
        <taxon>Chitinophaga</taxon>
    </lineage>
</organism>
<dbReference type="InterPro" id="IPR032508">
    <property type="entry name" value="FecR_C"/>
</dbReference>
<evidence type="ECO:0000256" key="1">
    <source>
        <dbReference type="SAM" id="Phobius"/>
    </source>
</evidence>
<evidence type="ECO:0000259" key="2">
    <source>
        <dbReference type="Pfam" id="PF04773"/>
    </source>
</evidence>
<sequence length="387" mass="41980">MEAKEYYRFLLQRYCAGIATPAEEEELFAELGKQSDDAEWVAMLDELHAYTEADPQYNPAEYEPVLQSILQQGSTGRVRPIRRMRRWVAAAAAALLLTAAGSYWLLHTRNSSPATPVVVAADVQPGKNGAVLTLANGQQVVLDNRDDGLITSAQGTQVVLKNGQVEYQPSGTGAPVNNTLHTPRGRKFRMQLPDGTLVWLNAASALTFPTAFTGTERKVELTGEAYFEVTKGKTPFVVALSNKTSITVLGTHFNVSAYTDDPGISTTLLQGAVRVNVPAHPSVLKPGQQLLFDKGAGTVALNNHVDTAAVMAWKNGVLNFQDKKLTTVVAMIARWYDIDVTYASTPPDIAFVGEIGSDVNLSSVLTFLKESGVAFRLENRTLIIGKQ</sequence>
<proteinExistence type="predicted"/>
<comment type="caution">
    <text evidence="4">The sequence shown here is derived from an EMBL/GenBank/DDBJ whole genome shotgun (WGS) entry which is preliminary data.</text>
</comment>
<gene>
    <name evidence="4" type="ORF">HHL17_14800</name>
</gene>
<dbReference type="InterPro" id="IPR012373">
    <property type="entry name" value="Ferrdict_sens_TM"/>
</dbReference>
<dbReference type="InterPro" id="IPR006860">
    <property type="entry name" value="FecR"/>
</dbReference>
<evidence type="ECO:0000313" key="5">
    <source>
        <dbReference type="Proteomes" id="UP000583266"/>
    </source>
</evidence>
<feature type="domain" description="FecR protein" evidence="2">
    <location>
        <begin position="179"/>
        <end position="274"/>
    </location>
</feature>
<feature type="domain" description="Protein FecR C-terminal" evidence="3">
    <location>
        <begin position="318"/>
        <end position="384"/>
    </location>
</feature>
<dbReference type="Gene3D" id="3.55.50.30">
    <property type="match status" value="1"/>
</dbReference>
<evidence type="ECO:0000259" key="3">
    <source>
        <dbReference type="Pfam" id="PF16344"/>
    </source>
</evidence>
<dbReference type="PANTHER" id="PTHR30273:SF2">
    <property type="entry name" value="PROTEIN FECR"/>
    <property type="match status" value="1"/>
</dbReference>
<keyword evidence="5" id="KW-1185">Reference proteome</keyword>